<dbReference type="KEGG" id="xyk:GT347_06090"/>
<name>A0A857J1L2_9BURK</name>
<keyword evidence="2" id="KW-1185">Reference proteome</keyword>
<dbReference type="AlphaFoldDB" id="A0A857J1L2"/>
<dbReference type="EMBL" id="CP047650">
    <property type="protein sequence ID" value="QHI97596.1"/>
    <property type="molecule type" value="Genomic_DNA"/>
</dbReference>
<proteinExistence type="predicted"/>
<evidence type="ECO:0000313" key="2">
    <source>
        <dbReference type="Proteomes" id="UP000464787"/>
    </source>
</evidence>
<accession>A0A857J1L2</accession>
<reference evidence="1 2" key="1">
    <citation type="submission" date="2020-01" db="EMBL/GenBank/DDBJ databases">
        <title>Genome sequencing of strain KACC 21265.</title>
        <authorList>
            <person name="Heo J."/>
            <person name="Kim S.-J."/>
            <person name="Kim J.-S."/>
            <person name="Hong S.-B."/>
            <person name="Kwon S.-W."/>
        </authorList>
    </citation>
    <scope>NUCLEOTIDE SEQUENCE [LARGE SCALE GENOMIC DNA]</scope>
    <source>
        <strain evidence="1 2">KACC 21265</strain>
    </source>
</reference>
<dbReference type="Proteomes" id="UP000464787">
    <property type="component" value="Chromosome"/>
</dbReference>
<protein>
    <submittedName>
        <fullName evidence="1">Phosphoglycerate mutase</fullName>
    </submittedName>
</protein>
<dbReference type="RefSeq" id="WP_160551114.1">
    <property type="nucleotide sequence ID" value="NZ_CP047650.1"/>
</dbReference>
<gene>
    <name evidence="1" type="ORF">GT347_06090</name>
</gene>
<sequence>MHLLVPYASALAPGCDAARRSLELHNLSALLGRLTCSARDEAEEFSLSTPHERSLARLRGLAADDGQQPWAALAIADAGGQAGDEAMAWITPCHWQIAPDHISLTDPASLGLTEAESRATLALIGPYFTEDGITLEYRTPSTWLARGEIFRGMPSASLDRVTGRSLDLWMPDGPAARPLRRLQTEVQMLLYTHPMTDERNARGLPAVNAFWVSGTGALPASVKPAPPDLRVPQALREAALHEDWAAWRAAWLAVDAGECAEALKALDAGQPVTLTLCGERSAIEFTAQPRSLGQRIRGLFGAKPGLQDWTAQL</sequence>
<evidence type="ECO:0000313" key="1">
    <source>
        <dbReference type="EMBL" id="QHI97596.1"/>
    </source>
</evidence>
<organism evidence="1 2">
    <name type="scientific">Xylophilus rhododendri</name>
    <dbReference type="NCBI Taxonomy" id="2697032"/>
    <lineage>
        <taxon>Bacteria</taxon>
        <taxon>Pseudomonadati</taxon>
        <taxon>Pseudomonadota</taxon>
        <taxon>Betaproteobacteria</taxon>
        <taxon>Burkholderiales</taxon>
        <taxon>Xylophilus</taxon>
    </lineage>
</organism>